<dbReference type="EMBL" id="CASHTH010001467">
    <property type="protein sequence ID" value="CAI8015853.1"/>
    <property type="molecule type" value="Genomic_DNA"/>
</dbReference>
<name>A0AA35RQH7_GEOBA</name>
<organism evidence="2 3">
    <name type="scientific">Geodia barretti</name>
    <name type="common">Barrett's horny sponge</name>
    <dbReference type="NCBI Taxonomy" id="519541"/>
    <lineage>
        <taxon>Eukaryota</taxon>
        <taxon>Metazoa</taxon>
        <taxon>Porifera</taxon>
        <taxon>Demospongiae</taxon>
        <taxon>Heteroscleromorpha</taxon>
        <taxon>Tetractinellida</taxon>
        <taxon>Astrophorina</taxon>
        <taxon>Geodiidae</taxon>
        <taxon>Geodia</taxon>
    </lineage>
</organism>
<gene>
    <name evidence="2" type="ORF">GBAR_LOCUS9791</name>
</gene>
<evidence type="ECO:0000313" key="3">
    <source>
        <dbReference type="Proteomes" id="UP001174909"/>
    </source>
</evidence>
<keyword evidence="3" id="KW-1185">Reference proteome</keyword>
<keyword evidence="1" id="KW-0175">Coiled coil</keyword>
<comment type="caution">
    <text evidence="2">The sequence shown here is derived from an EMBL/GenBank/DDBJ whole genome shotgun (WGS) entry which is preliminary data.</text>
</comment>
<feature type="coiled-coil region" evidence="1">
    <location>
        <begin position="67"/>
        <end position="94"/>
    </location>
</feature>
<dbReference type="AlphaFoldDB" id="A0AA35RQH7"/>
<reference evidence="2" key="1">
    <citation type="submission" date="2023-03" db="EMBL/GenBank/DDBJ databases">
        <authorList>
            <person name="Steffen K."/>
            <person name="Cardenas P."/>
        </authorList>
    </citation>
    <scope>NUCLEOTIDE SEQUENCE</scope>
</reference>
<proteinExistence type="predicted"/>
<protein>
    <submittedName>
        <fullName evidence="2">Uncharacterized protein</fullName>
    </submittedName>
</protein>
<sequence>MVYEGTESTDSVTRWTYLGLNKLRGVDCGELAQTLKEDDQPYKVVKENVTSVLGIENSLLDYTDRGLQNLQSEMKNMRDTLEELQKREKVLSALCSDIRNIKENIHSISVFVDKHRY</sequence>
<dbReference type="Proteomes" id="UP001174909">
    <property type="component" value="Unassembled WGS sequence"/>
</dbReference>
<evidence type="ECO:0000313" key="2">
    <source>
        <dbReference type="EMBL" id="CAI8015853.1"/>
    </source>
</evidence>
<evidence type="ECO:0000256" key="1">
    <source>
        <dbReference type="SAM" id="Coils"/>
    </source>
</evidence>
<accession>A0AA35RQH7</accession>